<dbReference type="RefSeq" id="WP_013488962.1">
    <property type="nucleotide sequence ID" value="NC_014829.1"/>
</dbReference>
<feature type="region of interest" description="Disordered" evidence="1">
    <location>
        <begin position="1"/>
        <end position="57"/>
    </location>
</feature>
<protein>
    <submittedName>
        <fullName evidence="2">Geminin H-like protein</fullName>
    </submittedName>
</protein>
<evidence type="ECO:0000256" key="1">
    <source>
        <dbReference type="SAM" id="MobiDB-lite"/>
    </source>
</evidence>
<evidence type="ECO:0000313" key="3">
    <source>
        <dbReference type="Proteomes" id="UP000001401"/>
    </source>
</evidence>
<sequence>MSEVNRDGNVHKQLNNNKKFGLGEVAQEQEKLHEEQEKKDHFLSERVRYENADDVYE</sequence>
<organism evidence="2 3">
    <name type="scientific">Evansella cellulosilytica (strain ATCC 21833 / DSM 2522 / FERM P-1141 / JCM 9156 / N-4)</name>
    <name type="common">Bacillus cellulosilyticus</name>
    <dbReference type="NCBI Taxonomy" id="649639"/>
    <lineage>
        <taxon>Bacteria</taxon>
        <taxon>Bacillati</taxon>
        <taxon>Bacillota</taxon>
        <taxon>Bacilli</taxon>
        <taxon>Bacillales</taxon>
        <taxon>Bacillaceae</taxon>
        <taxon>Evansella</taxon>
    </lineage>
</organism>
<reference evidence="2 3" key="1">
    <citation type="submission" date="2010-12" db="EMBL/GenBank/DDBJ databases">
        <title>Complete sequence of Bacillus cellulosilyticus DSM 2522.</title>
        <authorList>
            <consortium name="US DOE Joint Genome Institute"/>
            <person name="Lucas S."/>
            <person name="Copeland A."/>
            <person name="Lapidus A."/>
            <person name="Cheng J.-F."/>
            <person name="Bruce D."/>
            <person name="Goodwin L."/>
            <person name="Pitluck S."/>
            <person name="Chertkov O."/>
            <person name="Detter J.C."/>
            <person name="Han C."/>
            <person name="Tapia R."/>
            <person name="Land M."/>
            <person name="Hauser L."/>
            <person name="Jeffries C."/>
            <person name="Kyrpides N."/>
            <person name="Ivanova N."/>
            <person name="Mikhailova N."/>
            <person name="Brumm P."/>
            <person name="Mead D."/>
            <person name="Woyke T."/>
        </authorList>
    </citation>
    <scope>NUCLEOTIDE SEQUENCE [LARGE SCALE GENOMIC DNA]</scope>
    <source>
        <strain evidence="3">ATCC 21833 / DSM 2522 / FERM P-1141 / JCM 9156 / N-4</strain>
    </source>
</reference>
<evidence type="ECO:0000313" key="2">
    <source>
        <dbReference type="EMBL" id="ADU30627.1"/>
    </source>
</evidence>
<dbReference type="EMBL" id="CP002394">
    <property type="protein sequence ID" value="ADU30627.1"/>
    <property type="molecule type" value="Genomic_DNA"/>
</dbReference>
<dbReference type="KEGG" id="bco:Bcell_2369"/>
<dbReference type="Proteomes" id="UP000001401">
    <property type="component" value="Chromosome"/>
</dbReference>
<gene>
    <name evidence="2" type="ordered locus">Bcell_2369</name>
</gene>
<keyword evidence="3" id="KW-1185">Reference proteome</keyword>
<accession>E6TRB5</accession>
<dbReference type="AlphaFoldDB" id="E6TRB5"/>
<proteinExistence type="predicted"/>
<dbReference type="HOGENOM" id="CLU_2986888_0_0_9"/>
<name>E6TRB5_EVAC2</name>
<feature type="compositionally biased region" description="Basic and acidic residues" evidence="1">
    <location>
        <begin position="1"/>
        <end position="10"/>
    </location>
</feature>
<feature type="compositionally biased region" description="Basic and acidic residues" evidence="1">
    <location>
        <begin position="28"/>
        <end position="51"/>
    </location>
</feature>
<dbReference type="STRING" id="649639.Bcell_2369"/>